<dbReference type="Pfam" id="PF08205">
    <property type="entry name" value="C2-set_2"/>
    <property type="match status" value="1"/>
</dbReference>
<evidence type="ECO:0000313" key="4">
    <source>
        <dbReference type="EMBL" id="WAR06236.1"/>
    </source>
</evidence>
<feature type="signal peptide" evidence="2">
    <location>
        <begin position="1"/>
        <end position="20"/>
    </location>
</feature>
<name>A0ABY7EGF5_MYAAR</name>
<keyword evidence="1" id="KW-1015">Disulfide bond</keyword>
<dbReference type="Proteomes" id="UP001164746">
    <property type="component" value="Chromosome 5"/>
</dbReference>
<feature type="domain" description="Ig-like" evidence="3">
    <location>
        <begin position="126"/>
        <end position="220"/>
    </location>
</feature>
<keyword evidence="2" id="KW-0732">Signal</keyword>
<reference evidence="4" key="1">
    <citation type="submission" date="2022-11" db="EMBL/GenBank/DDBJ databases">
        <title>Centuries of genome instability and evolution in soft-shell clam transmissible cancer (bioRxiv).</title>
        <authorList>
            <person name="Hart S.F.M."/>
            <person name="Yonemitsu M.A."/>
            <person name="Giersch R.M."/>
            <person name="Beal B.F."/>
            <person name="Arriagada G."/>
            <person name="Davis B.W."/>
            <person name="Ostrander E.A."/>
            <person name="Goff S.P."/>
            <person name="Metzger M.J."/>
        </authorList>
    </citation>
    <scope>NUCLEOTIDE SEQUENCE</scope>
    <source>
        <strain evidence="4">MELC-2E11</strain>
        <tissue evidence="4">Siphon/mantle</tissue>
    </source>
</reference>
<dbReference type="Gene3D" id="2.60.40.10">
    <property type="entry name" value="Immunoglobulins"/>
    <property type="match status" value="1"/>
</dbReference>
<accession>A0ABY7EGF5</accession>
<sequence length="226" mass="24510">MELFILFGILLCGQVQENASLQLTCSSSTEVQYVNYYKRYTNKSPDTITAVGYGLSGCGTDPLPPSYLSCSCVSRKEYVCVIRTVTRQMNGDVWFCLPRGGDVNDNSGDKPIVVTIGITSVSMVFPAVDFVSVIKNTAREFRCETSAGNPQATVEWYKDHGTPGRADDIEITSGKETYSRGSGSLIVTSGKLTLTVQGNDDGVGVYCRAENGGDWQYSLSVVIDVQ</sequence>
<dbReference type="InterPro" id="IPR013783">
    <property type="entry name" value="Ig-like_fold"/>
</dbReference>
<organism evidence="4 5">
    <name type="scientific">Mya arenaria</name>
    <name type="common">Soft-shell clam</name>
    <dbReference type="NCBI Taxonomy" id="6604"/>
    <lineage>
        <taxon>Eukaryota</taxon>
        <taxon>Metazoa</taxon>
        <taxon>Spiralia</taxon>
        <taxon>Lophotrochozoa</taxon>
        <taxon>Mollusca</taxon>
        <taxon>Bivalvia</taxon>
        <taxon>Autobranchia</taxon>
        <taxon>Heteroconchia</taxon>
        <taxon>Euheterodonta</taxon>
        <taxon>Imparidentia</taxon>
        <taxon>Neoheterodontei</taxon>
        <taxon>Myida</taxon>
        <taxon>Myoidea</taxon>
        <taxon>Myidae</taxon>
        <taxon>Mya</taxon>
    </lineage>
</organism>
<evidence type="ECO:0000259" key="3">
    <source>
        <dbReference type="PROSITE" id="PS50835"/>
    </source>
</evidence>
<dbReference type="InterPro" id="IPR013162">
    <property type="entry name" value="CD80_C2-set"/>
</dbReference>
<protein>
    <recommendedName>
        <fullName evidence="3">Ig-like domain-containing protein</fullName>
    </recommendedName>
</protein>
<dbReference type="SUPFAM" id="SSF48726">
    <property type="entry name" value="Immunoglobulin"/>
    <property type="match status" value="1"/>
</dbReference>
<dbReference type="EMBL" id="CP111016">
    <property type="protein sequence ID" value="WAR06236.1"/>
    <property type="molecule type" value="Genomic_DNA"/>
</dbReference>
<dbReference type="PROSITE" id="PS50835">
    <property type="entry name" value="IG_LIKE"/>
    <property type="match status" value="1"/>
</dbReference>
<evidence type="ECO:0000256" key="1">
    <source>
        <dbReference type="ARBA" id="ARBA00023157"/>
    </source>
</evidence>
<keyword evidence="5" id="KW-1185">Reference proteome</keyword>
<feature type="chain" id="PRO_5045543913" description="Ig-like domain-containing protein" evidence="2">
    <location>
        <begin position="21"/>
        <end position="226"/>
    </location>
</feature>
<dbReference type="InterPro" id="IPR007110">
    <property type="entry name" value="Ig-like_dom"/>
</dbReference>
<evidence type="ECO:0000313" key="5">
    <source>
        <dbReference type="Proteomes" id="UP001164746"/>
    </source>
</evidence>
<proteinExistence type="predicted"/>
<feature type="non-terminal residue" evidence="4">
    <location>
        <position position="1"/>
    </location>
</feature>
<gene>
    <name evidence="4" type="ORF">MAR_021605</name>
</gene>
<dbReference type="InterPro" id="IPR036179">
    <property type="entry name" value="Ig-like_dom_sf"/>
</dbReference>
<evidence type="ECO:0000256" key="2">
    <source>
        <dbReference type="SAM" id="SignalP"/>
    </source>
</evidence>